<dbReference type="PANTHER" id="PTHR30576:SF0">
    <property type="entry name" value="UNDECAPRENYL-PHOSPHATE N-ACETYLGALACTOSAMINYL 1-PHOSPHATE TRANSFERASE-RELATED"/>
    <property type="match status" value="1"/>
</dbReference>
<dbReference type="RefSeq" id="WP_090706847.1">
    <property type="nucleotide sequence ID" value="NZ_FNHH01000036.1"/>
</dbReference>
<dbReference type="NCBIfam" id="TIGR03025">
    <property type="entry name" value="EPS_sugtrans"/>
    <property type="match status" value="1"/>
</dbReference>
<protein>
    <submittedName>
        <fullName evidence="9">Putative colanic acid biosysnthesis UDP-glucose lipid carrier transferase</fullName>
    </submittedName>
</protein>
<accession>A0A1G9Y708</accession>
<evidence type="ECO:0000256" key="2">
    <source>
        <dbReference type="ARBA" id="ARBA00006464"/>
    </source>
</evidence>
<dbReference type="InterPro" id="IPR003362">
    <property type="entry name" value="Bact_transf"/>
</dbReference>
<evidence type="ECO:0000313" key="9">
    <source>
        <dbReference type="EMBL" id="SDN04877.1"/>
    </source>
</evidence>
<dbReference type="Pfam" id="PF13727">
    <property type="entry name" value="CoA_binding_3"/>
    <property type="match status" value="1"/>
</dbReference>
<feature type="transmembrane region" description="Helical" evidence="7">
    <location>
        <begin position="108"/>
        <end position="127"/>
    </location>
</feature>
<sequence>MNQRHFKYSVVRYLIDIPIILIALLISYNYFPQPEFIFPGRPLLSLLFLFSVVSWYIAAQFSNLYSDLRSKKFSEEIIYILFTVFLFIILLSFFLFMLRDRLYIENKFLLLFLFALMFLVVSTKYMLRKYLHKILYTGRLNDNILLIGATQAAKDFYDTINIHFYYGYQCIGFLDNEVKKLNGCTYLGTINDINTVLEENAVDEVIIALPNSKYEEVRTCLEACDLYGRRVRIIPDLYTYASSNIQINNIGMLPVINLRSLPQDRETNKIVKRAFDIIFSLSFFLILGWWLLPLIAILIKLSSKGSVLFKQERWGLNNKLIVCYKFRSMYHESPETDSNGKFMQASPNDTRVTPFGRFLRKWNLDELPQFWNVLLGNMSVVGPRPHVTPLNVSSMHKVERYMLRHLVKPGITGWAQVNGSRGETRTPHDMQKRVNHDLYYIHNWTFLLDCQIILQTIITIIKGDDNAY</sequence>
<dbReference type="STRING" id="990371.SAMN05421813_13611"/>
<proteinExistence type="inferred from homology"/>
<dbReference type="EMBL" id="FNHH01000036">
    <property type="protein sequence ID" value="SDN04877.1"/>
    <property type="molecule type" value="Genomic_DNA"/>
</dbReference>
<dbReference type="PANTHER" id="PTHR30576">
    <property type="entry name" value="COLANIC BIOSYNTHESIS UDP-GLUCOSE LIPID CARRIER TRANSFERASE"/>
    <property type="match status" value="1"/>
</dbReference>
<evidence type="ECO:0000256" key="6">
    <source>
        <dbReference type="ARBA" id="ARBA00023136"/>
    </source>
</evidence>
<dbReference type="InterPro" id="IPR017475">
    <property type="entry name" value="EPS_sugar_tfrase"/>
</dbReference>
<evidence type="ECO:0000256" key="3">
    <source>
        <dbReference type="ARBA" id="ARBA00022679"/>
    </source>
</evidence>
<evidence type="ECO:0000313" key="10">
    <source>
        <dbReference type="Proteomes" id="UP000199226"/>
    </source>
</evidence>
<evidence type="ECO:0000259" key="8">
    <source>
        <dbReference type="Pfam" id="PF02397"/>
    </source>
</evidence>
<evidence type="ECO:0000256" key="4">
    <source>
        <dbReference type="ARBA" id="ARBA00022692"/>
    </source>
</evidence>
<reference evidence="10" key="1">
    <citation type="submission" date="2016-10" db="EMBL/GenBank/DDBJ databases">
        <authorList>
            <person name="Varghese N."/>
            <person name="Submissions S."/>
        </authorList>
    </citation>
    <scope>NUCLEOTIDE SEQUENCE [LARGE SCALE GENOMIC DNA]</scope>
    <source>
        <strain evidence="10">DSM 24536</strain>
    </source>
</reference>
<dbReference type="AlphaFoldDB" id="A0A1G9Y708"/>
<feature type="domain" description="Bacterial sugar transferase" evidence="8">
    <location>
        <begin position="272"/>
        <end position="461"/>
    </location>
</feature>
<name>A0A1G9Y708_9SPHI</name>
<dbReference type="GO" id="GO:0016780">
    <property type="term" value="F:phosphotransferase activity, for other substituted phosphate groups"/>
    <property type="evidence" value="ECO:0007669"/>
    <property type="project" value="TreeGrafter"/>
</dbReference>
<comment type="similarity">
    <text evidence="2">Belongs to the bacterial sugar transferase family.</text>
</comment>
<evidence type="ECO:0000256" key="5">
    <source>
        <dbReference type="ARBA" id="ARBA00022989"/>
    </source>
</evidence>
<keyword evidence="3 9" id="KW-0808">Transferase</keyword>
<keyword evidence="5 7" id="KW-1133">Transmembrane helix</keyword>
<keyword evidence="4 7" id="KW-0812">Transmembrane</keyword>
<dbReference type="InterPro" id="IPR017473">
    <property type="entry name" value="Undecaprenyl-P_gluc_Ptfrase"/>
</dbReference>
<dbReference type="NCBIfam" id="TIGR03023">
    <property type="entry name" value="WcaJ_sugtrans"/>
    <property type="match status" value="1"/>
</dbReference>
<dbReference type="Pfam" id="PF02397">
    <property type="entry name" value="Bac_transf"/>
    <property type="match status" value="1"/>
</dbReference>
<evidence type="ECO:0000256" key="7">
    <source>
        <dbReference type="SAM" id="Phobius"/>
    </source>
</evidence>
<keyword evidence="6 7" id="KW-0472">Membrane</keyword>
<organism evidence="9 10">
    <name type="scientific">Daejeonella rubra</name>
    <dbReference type="NCBI Taxonomy" id="990371"/>
    <lineage>
        <taxon>Bacteria</taxon>
        <taxon>Pseudomonadati</taxon>
        <taxon>Bacteroidota</taxon>
        <taxon>Sphingobacteriia</taxon>
        <taxon>Sphingobacteriales</taxon>
        <taxon>Sphingobacteriaceae</taxon>
        <taxon>Daejeonella</taxon>
    </lineage>
</organism>
<dbReference type="Gene3D" id="3.40.50.720">
    <property type="entry name" value="NAD(P)-binding Rossmann-like Domain"/>
    <property type="match status" value="1"/>
</dbReference>
<evidence type="ECO:0000256" key="1">
    <source>
        <dbReference type="ARBA" id="ARBA00004141"/>
    </source>
</evidence>
<feature type="transmembrane region" description="Helical" evidence="7">
    <location>
        <begin position="12"/>
        <end position="31"/>
    </location>
</feature>
<comment type="subcellular location">
    <subcellularLocation>
        <location evidence="1">Membrane</location>
        <topology evidence="1">Multi-pass membrane protein</topology>
    </subcellularLocation>
</comment>
<dbReference type="OrthoDB" id="9808602at2"/>
<feature type="transmembrane region" description="Helical" evidence="7">
    <location>
        <begin position="277"/>
        <end position="299"/>
    </location>
</feature>
<feature type="transmembrane region" description="Helical" evidence="7">
    <location>
        <begin position="43"/>
        <end position="65"/>
    </location>
</feature>
<feature type="transmembrane region" description="Helical" evidence="7">
    <location>
        <begin position="77"/>
        <end position="96"/>
    </location>
</feature>
<dbReference type="GO" id="GO:0016020">
    <property type="term" value="C:membrane"/>
    <property type="evidence" value="ECO:0007669"/>
    <property type="project" value="UniProtKB-SubCell"/>
</dbReference>
<keyword evidence="10" id="KW-1185">Reference proteome</keyword>
<gene>
    <name evidence="9" type="ORF">SAMN05421813_13611</name>
</gene>
<dbReference type="Proteomes" id="UP000199226">
    <property type="component" value="Unassembled WGS sequence"/>
</dbReference>